<feature type="domain" description="Dienelactone hydrolase" evidence="2">
    <location>
        <begin position="97"/>
        <end position="247"/>
    </location>
</feature>
<gene>
    <name evidence="3" type="ORF">Poli38472_002058</name>
</gene>
<evidence type="ECO:0000313" key="3">
    <source>
        <dbReference type="EMBL" id="TMW63117.1"/>
    </source>
</evidence>
<protein>
    <recommendedName>
        <fullName evidence="2">Dienelactone hydrolase domain-containing protein</fullName>
    </recommendedName>
</protein>
<feature type="coiled-coil region" evidence="1">
    <location>
        <begin position="93"/>
        <end position="120"/>
    </location>
</feature>
<evidence type="ECO:0000256" key="1">
    <source>
        <dbReference type="SAM" id="Coils"/>
    </source>
</evidence>
<dbReference type="Pfam" id="PF01738">
    <property type="entry name" value="DLH"/>
    <property type="match status" value="1"/>
</dbReference>
<dbReference type="OrthoDB" id="70638at2759"/>
<proteinExistence type="predicted"/>
<dbReference type="Gene3D" id="3.40.50.1820">
    <property type="entry name" value="alpha/beta hydrolase"/>
    <property type="match status" value="1"/>
</dbReference>
<accession>A0A8K1CJ36</accession>
<dbReference type="InterPro" id="IPR029058">
    <property type="entry name" value="AB_hydrolase_fold"/>
</dbReference>
<sequence>MGDSKTPRFMAGAGRLLQVPTQADDEALEDAYFVTPADHVGRVVTGVVFIGEGSRRDATQFLNEDKALVEQFGIASVSFADKLAEQGYKVLVLRATKAVEAESEQEIQRLEQAAAFLRTDHSIQRLALFGYGAGADLVIKVAVEKPQPFDCYVALSPEGRLTWSADGRDASTPLAPTLVLVGGKTPYAQTDACERLSKVLTHADEKHPSTFRSRVFRNQSKGFAFSGITDEDAATQAIAEVLDWLVAHLHRFRVAACTSDTDPWWPQGRNGPFFNCGLRTWQEARDAWVTPTQTRPPRPPSVPSHLIFDGLSSVRRTFDLPQRMALGDIVELFVEIWEVQQ</sequence>
<evidence type="ECO:0000259" key="2">
    <source>
        <dbReference type="Pfam" id="PF01738"/>
    </source>
</evidence>
<dbReference type="InterPro" id="IPR002925">
    <property type="entry name" value="Dienelactn_hydro"/>
</dbReference>
<evidence type="ECO:0000313" key="4">
    <source>
        <dbReference type="Proteomes" id="UP000794436"/>
    </source>
</evidence>
<reference evidence="3" key="1">
    <citation type="submission" date="2019-03" db="EMBL/GenBank/DDBJ databases">
        <title>Long read genome sequence of the mycoparasitic Pythium oligandrum ATCC 38472 isolated from sugarbeet rhizosphere.</title>
        <authorList>
            <person name="Gaulin E."/>
        </authorList>
    </citation>
    <scope>NUCLEOTIDE SEQUENCE</scope>
    <source>
        <strain evidence="3">ATCC 38472_TT</strain>
    </source>
</reference>
<comment type="caution">
    <text evidence="3">The sequence shown here is derived from an EMBL/GenBank/DDBJ whole genome shotgun (WGS) entry which is preliminary data.</text>
</comment>
<dbReference type="SUPFAM" id="SSF53474">
    <property type="entry name" value="alpha/beta-Hydrolases"/>
    <property type="match status" value="1"/>
</dbReference>
<dbReference type="AlphaFoldDB" id="A0A8K1CJ36"/>
<dbReference type="GO" id="GO:0016787">
    <property type="term" value="F:hydrolase activity"/>
    <property type="evidence" value="ECO:0007669"/>
    <property type="project" value="InterPro"/>
</dbReference>
<keyword evidence="1" id="KW-0175">Coiled coil</keyword>
<keyword evidence="4" id="KW-1185">Reference proteome</keyword>
<dbReference type="EMBL" id="SPLM01000072">
    <property type="protein sequence ID" value="TMW63117.1"/>
    <property type="molecule type" value="Genomic_DNA"/>
</dbReference>
<name>A0A8K1CJ36_PYTOL</name>
<dbReference type="Proteomes" id="UP000794436">
    <property type="component" value="Unassembled WGS sequence"/>
</dbReference>
<organism evidence="3 4">
    <name type="scientific">Pythium oligandrum</name>
    <name type="common">Mycoparasitic fungus</name>
    <dbReference type="NCBI Taxonomy" id="41045"/>
    <lineage>
        <taxon>Eukaryota</taxon>
        <taxon>Sar</taxon>
        <taxon>Stramenopiles</taxon>
        <taxon>Oomycota</taxon>
        <taxon>Peronosporomycetes</taxon>
        <taxon>Pythiales</taxon>
        <taxon>Pythiaceae</taxon>
        <taxon>Pythium</taxon>
    </lineage>
</organism>